<protein>
    <submittedName>
        <fullName evidence="1">Putative transposase</fullName>
    </submittedName>
</protein>
<reference evidence="1" key="1">
    <citation type="submission" date="2020-03" db="EMBL/GenBank/DDBJ databases">
        <title>The deep terrestrial virosphere.</title>
        <authorList>
            <person name="Holmfeldt K."/>
            <person name="Nilsson E."/>
            <person name="Simone D."/>
            <person name="Lopez-Fernandez M."/>
            <person name="Wu X."/>
            <person name="de Brujin I."/>
            <person name="Lundin D."/>
            <person name="Andersson A."/>
            <person name="Bertilsson S."/>
            <person name="Dopson M."/>
        </authorList>
    </citation>
    <scope>NUCLEOTIDE SEQUENCE</scope>
    <source>
        <strain evidence="1">MM415A03163</strain>
    </source>
</reference>
<dbReference type="Gene3D" id="2.20.28.160">
    <property type="match status" value="1"/>
</dbReference>
<sequence length="65" mass="7638">MAWQDFPMITCPHCGKEFQMDDYYSMEGGDSFGCHHCEKEIYVWSTDTTLSGDIQARPEERQRKN</sequence>
<accession>A0A6M3JMP7</accession>
<proteinExistence type="predicted"/>
<dbReference type="AlphaFoldDB" id="A0A6M3JMP7"/>
<gene>
    <name evidence="1" type="ORF">MM415A03163_0009</name>
</gene>
<dbReference type="EMBL" id="MT141876">
    <property type="protein sequence ID" value="QJA71479.1"/>
    <property type="molecule type" value="Genomic_DNA"/>
</dbReference>
<name>A0A6M3JMP7_9ZZZZ</name>
<evidence type="ECO:0000313" key="1">
    <source>
        <dbReference type="EMBL" id="QJA71479.1"/>
    </source>
</evidence>
<organism evidence="1">
    <name type="scientific">viral metagenome</name>
    <dbReference type="NCBI Taxonomy" id="1070528"/>
    <lineage>
        <taxon>unclassified sequences</taxon>
        <taxon>metagenomes</taxon>
        <taxon>organismal metagenomes</taxon>
    </lineage>
</organism>